<dbReference type="GO" id="GO:0005811">
    <property type="term" value="C:lipid droplet"/>
    <property type="evidence" value="ECO:0007669"/>
    <property type="project" value="InterPro"/>
</dbReference>
<dbReference type="InterPro" id="IPR008930">
    <property type="entry name" value="Terpenoid_cyclase/PrenylTrfase"/>
</dbReference>
<keyword evidence="2" id="KW-0677">Repeat</keyword>
<reference evidence="4" key="2">
    <citation type="submission" date="2020-07" db="EMBL/GenBank/DDBJ databases">
        <authorList>
            <person name="Vera ALvarez R."/>
            <person name="Arias-Moreno D.M."/>
            <person name="Jimenez-Jacinto V."/>
            <person name="Jimenez-Bremont J.F."/>
            <person name="Swaminathan K."/>
            <person name="Moose S.P."/>
            <person name="Guerrero-Gonzalez M.L."/>
            <person name="Marino-Ramirez L."/>
            <person name="Landsman D."/>
            <person name="Rodriguez-Kessler M."/>
            <person name="Delgado-Sanchez P."/>
        </authorList>
    </citation>
    <scope>NUCLEOTIDE SEQUENCE</scope>
    <source>
        <tissue evidence="4">Cladode</tissue>
    </source>
</reference>
<dbReference type="EMBL" id="GISG01046809">
    <property type="protein sequence ID" value="MBA4624233.1"/>
    <property type="molecule type" value="Transcribed_RNA"/>
</dbReference>
<dbReference type="PANTHER" id="PTHR11764">
    <property type="entry name" value="TERPENE CYCLASE/MUTASE FAMILY MEMBER"/>
    <property type="match status" value="1"/>
</dbReference>
<dbReference type="GO" id="GO:0016104">
    <property type="term" value="P:triterpenoid biosynthetic process"/>
    <property type="evidence" value="ECO:0007669"/>
    <property type="project" value="InterPro"/>
</dbReference>
<organism evidence="4">
    <name type="scientific">Opuntia streptacantha</name>
    <name type="common">Prickly pear cactus</name>
    <name type="synonym">Opuntia cardona</name>
    <dbReference type="NCBI Taxonomy" id="393608"/>
    <lineage>
        <taxon>Eukaryota</taxon>
        <taxon>Viridiplantae</taxon>
        <taxon>Streptophyta</taxon>
        <taxon>Embryophyta</taxon>
        <taxon>Tracheophyta</taxon>
        <taxon>Spermatophyta</taxon>
        <taxon>Magnoliopsida</taxon>
        <taxon>eudicotyledons</taxon>
        <taxon>Gunneridae</taxon>
        <taxon>Pentapetalae</taxon>
        <taxon>Caryophyllales</taxon>
        <taxon>Cactineae</taxon>
        <taxon>Cactaceae</taxon>
        <taxon>Opuntioideae</taxon>
        <taxon>Opuntia</taxon>
    </lineage>
</organism>
<dbReference type="PROSITE" id="PS01074">
    <property type="entry name" value="TERPENE_SYNTHASES"/>
    <property type="match status" value="1"/>
</dbReference>
<dbReference type="InterPro" id="IPR018333">
    <property type="entry name" value="Squalene_cyclase"/>
</dbReference>
<dbReference type="FunFam" id="1.50.10.20:FF:000011">
    <property type="entry name" value="Terpene cyclase/mutase family member"/>
    <property type="match status" value="1"/>
</dbReference>
<accession>A0A7C8YR81</accession>
<sequence length="390" mass="43733">MLACWVEDPNSEAYKRHLARVPDYLWVAEDGMKAQGVGTQTWDTALAIQAISASGLIQEYAPTLRKAHDFLKASQLRENPSDNFKEMYRHICKGAWTLEIADQGLQVSDCTAEALKASLLLSKMSPELVGEKIEDERLYDAVNVLLSLQSKNGGFSVWEPNQAFRWMEGFNPTEIFEEALIEGEYVECTSSVVQALVLFKKLYPMHREKEIDVAISKAICYIEQTQNPDGSWYGNWGICFTYGTFFAVDGLVACGKNYHNSPPLCKACEFLLSKQLPDGGWGESHLSSANKVYTNIDGTKSNLVNTAWALLALIKAGQASIDPIPIKRGVRLLINLQMRDGEFPQQEARGIFCRNCALQYASYRDIFPIGALGEYRHLLLKELKHMPQSN</sequence>
<dbReference type="AlphaFoldDB" id="A0A7C8YR81"/>
<dbReference type="GO" id="GO:0016866">
    <property type="term" value="F:intramolecular transferase activity"/>
    <property type="evidence" value="ECO:0007669"/>
    <property type="project" value="InterPro"/>
</dbReference>
<dbReference type="Pfam" id="PF13243">
    <property type="entry name" value="SQHop_cyclase_C"/>
    <property type="match status" value="1"/>
</dbReference>
<evidence type="ECO:0000256" key="1">
    <source>
        <dbReference type="ARBA" id="ARBA00009755"/>
    </source>
</evidence>
<evidence type="ECO:0000259" key="3">
    <source>
        <dbReference type="Pfam" id="PF13243"/>
    </source>
</evidence>
<reference evidence="4" key="1">
    <citation type="journal article" date="2013" name="J. Plant Res.">
        <title>Effect of fungi and light on seed germination of three Opuntia species from semiarid lands of central Mexico.</title>
        <authorList>
            <person name="Delgado-Sanchez P."/>
            <person name="Jimenez-Bremont J.F."/>
            <person name="Guerrero-Gonzalez Mde L."/>
            <person name="Flores J."/>
        </authorList>
    </citation>
    <scope>NUCLEOTIDE SEQUENCE</scope>
    <source>
        <tissue evidence="4">Cladode</tissue>
    </source>
</reference>
<evidence type="ECO:0000256" key="2">
    <source>
        <dbReference type="ARBA" id="ARBA00022737"/>
    </source>
</evidence>
<dbReference type="InterPro" id="IPR032696">
    <property type="entry name" value="SQ_cyclase_C"/>
</dbReference>
<comment type="similarity">
    <text evidence="1">Belongs to the terpene cyclase/mutase family.</text>
</comment>
<feature type="domain" description="Squalene cyclase C-terminal" evidence="3">
    <location>
        <begin position="41"/>
        <end position="376"/>
    </location>
</feature>
<dbReference type="InterPro" id="IPR002365">
    <property type="entry name" value="Terpene_synthase_CS"/>
</dbReference>
<dbReference type="PANTHER" id="PTHR11764:SF19">
    <property type="entry name" value="TERPENE CYCLASE_MUTASE FAMILY MEMBER"/>
    <property type="match status" value="1"/>
</dbReference>
<proteinExistence type="inferred from homology"/>
<dbReference type="Gene3D" id="1.50.10.20">
    <property type="match status" value="1"/>
</dbReference>
<dbReference type="NCBIfam" id="TIGR01787">
    <property type="entry name" value="squalene_cyclas"/>
    <property type="match status" value="1"/>
</dbReference>
<dbReference type="SUPFAM" id="SSF48239">
    <property type="entry name" value="Terpenoid cyclases/Protein prenyltransferases"/>
    <property type="match status" value="1"/>
</dbReference>
<name>A0A7C8YR81_OPUST</name>
<protein>
    <recommendedName>
        <fullName evidence="3">Squalene cyclase C-terminal domain-containing protein</fullName>
    </recommendedName>
</protein>
<evidence type="ECO:0000313" key="4">
    <source>
        <dbReference type="EMBL" id="MBA4624233.1"/>
    </source>
</evidence>